<name>A0A5N6TWG4_ASPAV</name>
<dbReference type="InterPro" id="IPR017972">
    <property type="entry name" value="Cyt_P450_CS"/>
</dbReference>
<dbReference type="GO" id="GO:0016705">
    <property type="term" value="F:oxidoreductase activity, acting on paired donors, with incorporation or reduction of molecular oxygen"/>
    <property type="evidence" value="ECO:0007669"/>
    <property type="project" value="InterPro"/>
</dbReference>
<dbReference type="Pfam" id="PF00067">
    <property type="entry name" value="p450"/>
    <property type="match status" value="1"/>
</dbReference>
<dbReference type="CDD" id="cd11063">
    <property type="entry name" value="CYP52"/>
    <property type="match status" value="1"/>
</dbReference>
<keyword evidence="4 8" id="KW-0479">Metal-binding</keyword>
<dbReference type="GO" id="GO:0020037">
    <property type="term" value="F:heme binding"/>
    <property type="evidence" value="ECO:0007669"/>
    <property type="project" value="InterPro"/>
</dbReference>
<evidence type="ECO:0000256" key="1">
    <source>
        <dbReference type="ARBA" id="ARBA00001971"/>
    </source>
</evidence>
<evidence type="ECO:0000256" key="8">
    <source>
        <dbReference type="PIRSR" id="PIRSR602401-1"/>
    </source>
</evidence>
<dbReference type="PROSITE" id="PS00086">
    <property type="entry name" value="CYTOCHROME_P450"/>
    <property type="match status" value="1"/>
</dbReference>
<feature type="binding site" description="axial binding residue" evidence="8">
    <location>
        <position position="465"/>
    </location>
    <ligand>
        <name>heme</name>
        <dbReference type="ChEBI" id="CHEBI:30413"/>
    </ligand>
    <ligandPart>
        <name>Fe</name>
        <dbReference type="ChEBI" id="CHEBI:18248"/>
    </ligandPart>
</feature>
<evidence type="ECO:0000256" key="9">
    <source>
        <dbReference type="RuleBase" id="RU000461"/>
    </source>
</evidence>
<evidence type="ECO:0000256" key="6">
    <source>
        <dbReference type="ARBA" id="ARBA00023004"/>
    </source>
</evidence>
<keyword evidence="5 9" id="KW-0560">Oxidoreductase</keyword>
<comment type="cofactor">
    <cofactor evidence="1 8">
        <name>heme</name>
        <dbReference type="ChEBI" id="CHEBI:30413"/>
    </cofactor>
</comment>
<keyword evidence="3 8" id="KW-0349">Heme</keyword>
<organism evidence="10 11">
    <name type="scientific">Aspergillus avenaceus</name>
    <dbReference type="NCBI Taxonomy" id="36643"/>
    <lineage>
        <taxon>Eukaryota</taxon>
        <taxon>Fungi</taxon>
        <taxon>Dikarya</taxon>
        <taxon>Ascomycota</taxon>
        <taxon>Pezizomycotina</taxon>
        <taxon>Eurotiomycetes</taxon>
        <taxon>Eurotiomycetidae</taxon>
        <taxon>Eurotiales</taxon>
        <taxon>Aspergillaceae</taxon>
        <taxon>Aspergillus</taxon>
        <taxon>Aspergillus subgen. Circumdati</taxon>
    </lineage>
</organism>
<dbReference type="InterPro" id="IPR047146">
    <property type="entry name" value="Cyt_P450_E_CYP52_fungi"/>
</dbReference>
<dbReference type="AlphaFoldDB" id="A0A5N6TWG4"/>
<evidence type="ECO:0000313" key="10">
    <source>
        <dbReference type="EMBL" id="KAE8150736.1"/>
    </source>
</evidence>
<dbReference type="InterPro" id="IPR002401">
    <property type="entry name" value="Cyt_P450_E_grp-I"/>
</dbReference>
<dbReference type="GO" id="GO:0005506">
    <property type="term" value="F:iron ion binding"/>
    <property type="evidence" value="ECO:0007669"/>
    <property type="project" value="InterPro"/>
</dbReference>
<keyword evidence="6 8" id="KW-0408">Iron</keyword>
<dbReference type="PRINTS" id="PR00385">
    <property type="entry name" value="P450"/>
</dbReference>
<gene>
    <name evidence="10" type="ORF">BDV25DRAFT_171963</name>
</gene>
<dbReference type="SUPFAM" id="SSF48264">
    <property type="entry name" value="Cytochrome P450"/>
    <property type="match status" value="1"/>
</dbReference>
<dbReference type="Gene3D" id="1.10.630.10">
    <property type="entry name" value="Cytochrome P450"/>
    <property type="match status" value="1"/>
</dbReference>
<proteinExistence type="inferred from homology"/>
<dbReference type="InterPro" id="IPR001128">
    <property type="entry name" value="Cyt_P450"/>
</dbReference>
<evidence type="ECO:0000256" key="2">
    <source>
        <dbReference type="ARBA" id="ARBA00010617"/>
    </source>
</evidence>
<dbReference type="Proteomes" id="UP000325780">
    <property type="component" value="Unassembled WGS sequence"/>
</dbReference>
<dbReference type="PANTHER" id="PTHR24287">
    <property type="entry name" value="P450, PUTATIVE (EUROFUNG)-RELATED"/>
    <property type="match status" value="1"/>
</dbReference>
<evidence type="ECO:0000313" key="11">
    <source>
        <dbReference type="Proteomes" id="UP000325780"/>
    </source>
</evidence>
<keyword evidence="7 9" id="KW-0503">Monooxygenase</keyword>
<comment type="similarity">
    <text evidence="2 9">Belongs to the cytochrome P450 family.</text>
</comment>
<dbReference type="InterPro" id="IPR036396">
    <property type="entry name" value="Cyt_P450_sf"/>
</dbReference>
<accession>A0A5N6TWG4</accession>
<evidence type="ECO:0000256" key="3">
    <source>
        <dbReference type="ARBA" id="ARBA00022617"/>
    </source>
</evidence>
<evidence type="ECO:0000256" key="5">
    <source>
        <dbReference type="ARBA" id="ARBA00023002"/>
    </source>
</evidence>
<dbReference type="PANTHER" id="PTHR24287:SF1">
    <property type="entry name" value="P450, PUTATIVE (EUROFUNG)-RELATED"/>
    <property type="match status" value="1"/>
</dbReference>
<dbReference type="PRINTS" id="PR00463">
    <property type="entry name" value="EP450I"/>
</dbReference>
<sequence length="520" mass="59055">MLFSPVPLICILIIVPTLVHVLRNWWRLRALAAAHGCRPPPRLSRFKNIRQQMAALTAHSWLEMWCQRYAAVGTTFESATVGLDSIIFTIDPENIKCILATKFSSFALGQRRRNLLSPLVGTGVFTADGKGWEHSRSLIRPTFTKVRIADLGMFESHIQDLIAALPPCSPYSGMIEVDLQPLFFRMTLDSATEVLLGRSFHSLRAPAGSPFHRFMEAFDYAQLKVHTRDLLDRGWMKPAGLLRRLFRRGRKDRFDEACETVNSVLDETIRDFLGEFKGRGPLQEKTGNDTKQKLYVLLDEMVQSTQDPLELRYELLNVLIAGRDTTASLLSNVFFMLARRPDLWAEVRLEVQQTVGHQPPTYEALRDMKAVRNLLFECLRLYPPVPFNSRCATTDTVLPRGGGPDGQSPVLVRAGQAVNYHVYALHRRSDVFGPDADTFRPSRWNDPSLRPGWGYIPFNGGPRICLGQQFALTEASYTVVRLMQYFSAIERRDPELQWKEHVALVTKSRRGTRVALMPEA</sequence>
<reference evidence="10 11" key="1">
    <citation type="submission" date="2019-04" db="EMBL/GenBank/DDBJ databases">
        <title>Friends and foes A comparative genomics study of 23 Aspergillus species from section Flavi.</title>
        <authorList>
            <consortium name="DOE Joint Genome Institute"/>
            <person name="Kjaerbolling I."/>
            <person name="Vesth T."/>
            <person name="Frisvad J.C."/>
            <person name="Nybo J.L."/>
            <person name="Theobald S."/>
            <person name="Kildgaard S."/>
            <person name="Isbrandt T."/>
            <person name="Kuo A."/>
            <person name="Sato A."/>
            <person name="Lyhne E.K."/>
            <person name="Kogle M.E."/>
            <person name="Wiebenga A."/>
            <person name="Kun R.S."/>
            <person name="Lubbers R.J."/>
            <person name="Makela M.R."/>
            <person name="Barry K."/>
            <person name="Chovatia M."/>
            <person name="Clum A."/>
            <person name="Daum C."/>
            <person name="Haridas S."/>
            <person name="He G."/>
            <person name="LaButti K."/>
            <person name="Lipzen A."/>
            <person name="Mondo S."/>
            <person name="Riley R."/>
            <person name="Salamov A."/>
            <person name="Simmons B.A."/>
            <person name="Magnuson J.K."/>
            <person name="Henrissat B."/>
            <person name="Mortensen U.H."/>
            <person name="Larsen T.O."/>
            <person name="Devries R.P."/>
            <person name="Grigoriev I.V."/>
            <person name="Machida M."/>
            <person name="Baker S.E."/>
            <person name="Andersen M.R."/>
        </authorList>
    </citation>
    <scope>NUCLEOTIDE SEQUENCE [LARGE SCALE GENOMIC DNA]</scope>
    <source>
        <strain evidence="10 11">IBT 18842</strain>
    </source>
</reference>
<keyword evidence="11" id="KW-1185">Reference proteome</keyword>
<evidence type="ECO:0000256" key="7">
    <source>
        <dbReference type="ARBA" id="ARBA00023033"/>
    </source>
</evidence>
<dbReference type="EMBL" id="ML742087">
    <property type="protein sequence ID" value="KAE8150736.1"/>
    <property type="molecule type" value="Genomic_DNA"/>
</dbReference>
<evidence type="ECO:0000256" key="4">
    <source>
        <dbReference type="ARBA" id="ARBA00022723"/>
    </source>
</evidence>
<dbReference type="GO" id="GO:0004497">
    <property type="term" value="F:monooxygenase activity"/>
    <property type="evidence" value="ECO:0007669"/>
    <property type="project" value="UniProtKB-KW"/>
</dbReference>
<protein>
    <submittedName>
        <fullName evidence="10">Cytochrome P450</fullName>
    </submittedName>
</protein>
<dbReference type="OrthoDB" id="1470350at2759"/>